<organism evidence="2 3">
    <name type="scientific">Pristionchus mayeri</name>
    <dbReference type="NCBI Taxonomy" id="1317129"/>
    <lineage>
        <taxon>Eukaryota</taxon>
        <taxon>Metazoa</taxon>
        <taxon>Ecdysozoa</taxon>
        <taxon>Nematoda</taxon>
        <taxon>Chromadorea</taxon>
        <taxon>Rhabditida</taxon>
        <taxon>Rhabditina</taxon>
        <taxon>Diplogasteromorpha</taxon>
        <taxon>Diplogasteroidea</taxon>
        <taxon>Neodiplogasteridae</taxon>
        <taxon>Pristionchus</taxon>
    </lineage>
</organism>
<keyword evidence="1" id="KW-0732">Signal</keyword>
<evidence type="ECO:0000256" key="1">
    <source>
        <dbReference type="SAM" id="SignalP"/>
    </source>
</evidence>
<proteinExistence type="predicted"/>
<dbReference type="EMBL" id="BTRK01000003">
    <property type="protein sequence ID" value="GMR43196.1"/>
    <property type="molecule type" value="Genomic_DNA"/>
</dbReference>
<gene>
    <name evidence="2" type="ORF">PMAYCL1PPCAC_13391</name>
</gene>
<evidence type="ECO:0000313" key="2">
    <source>
        <dbReference type="EMBL" id="GMR43196.1"/>
    </source>
</evidence>
<name>A0AAN4ZQG3_9BILA</name>
<dbReference type="AlphaFoldDB" id="A0AAN4ZQG3"/>
<evidence type="ECO:0000313" key="3">
    <source>
        <dbReference type="Proteomes" id="UP001328107"/>
    </source>
</evidence>
<protein>
    <recommendedName>
        <fullName evidence="4">Secreted protein</fullName>
    </recommendedName>
</protein>
<sequence>TRSFAMSLHFLLLFFTIGATIGAHEIVREDFANYDAERTAALALYEPGPLKCYVKNATTGTVHLQLCQVERKSPFHRPVAEFPACMLIKGPTSTTHTCIKLPSIAVLDCSKTECLSRKHESLPFSTCCCTTTGCNYRMASRAPEETPDEE</sequence>
<feature type="signal peptide" evidence="1">
    <location>
        <begin position="1"/>
        <end position="23"/>
    </location>
</feature>
<accession>A0AAN4ZQG3</accession>
<feature type="chain" id="PRO_5042884352" description="Secreted protein" evidence="1">
    <location>
        <begin position="24"/>
        <end position="150"/>
    </location>
</feature>
<keyword evidence="3" id="KW-1185">Reference proteome</keyword>
<dbReference type="Proteomes" id="UP001328107">
    <property type="component" value="Unassembled WGS sequence"/>
</dbReference>
<evidence type="ECO:0008006" key="4">
    <source>
        <dbReference type="Google" id="ProtNLM"/>
    </source>
</evidence>
<reference evidence="3" key="1">
    <citation type="submission" date="2022-10" db="EMBL/GenBank/DDBJ databases">
        <title>Genome assembly of Pristionchus species.</title>
        <authorList>
            <person name="Yoshida K."/>
            <person name="Sommer R.J."/>
        </authorList>
    </citation>
    <scope>NUCLEOTIDE SEQUENCE [LARGE SCALE GENOMIC DNA]</scope>
    <source>
        <strain evidence="3">RS5460</strain>
    </source>
</reference>
<feature type="non-terminal residue" evidence="2">
    <location>
        <position position="1"/>
    </location>
</feature>
<comment type="caution">
    <text evidence="2">The sequence shown here is derived from an EMBL/GenBank/DDBJ whole genome shotgun (WGS) entry which is preliminary data.</text>
</comment>